<evidence type="ECO:0000313" key="1">
    <source>
        <dbReference type="EMBL" id="VBB43160.1"/>
    </source>
</evidence>
<dbReference type="PANTHER" id="PTHR43611">
    <property type="entry name" value="ALPHA-D-GLUCOSE 1-PHOSPHATE PHOSPHATASE"/>
    <property type="match status" value="1"/>
</dbReference>
<protein>
    <submittedName>
        <fullName evidence="1">Hydrolase, putative, cyclic phosphodiesterase-like domain-containing</fullName>
    </submittedName>
</protein>
<dbReference type="GO" id="GO:0016787">
    <property type="term" value="F:hydrolase activity"/>
    <property type="evidence" value="ECO:0007669"/>
    <property type="project" value="UniProtKB-KW"/>
</dbReference>
<dbReference type="SUPFAM" id="SSF56784">
    <property type="entry name" value="HAD-like"/>
    <property type="match status" value="1"/>
</dbReference>
<dbReference type="NCBIfam" id="TIGR01509">
    <property type="entry name" value="HAD-SF-IA-v3"/>
    <property type="match status" value="1"/>
</dbReference>
<dbReference type="PANTHER" id="PTHR43611:SF3">
    <property type="entry name" value="FLAVIN MONONUCLEOTIDE HYDROLASE 1, CHLOROPLATIC"/>
    <property type="match status" value="1"/>
</dbReference>
<organism evidence="1">
    <name type="scientific">Uncultured Desulfatiglans sp</name>
    <dbReference type="NCBI Taxonomy" id="1748965"/>
    <lineage>
        <taxon>Bacteria</taxon>
        <taxon>Pseudomonadati</taxon>
        <taxon>Thermodesulfobacteriota</taxon>
        <taxon>Desulfobacteria</taxon>
        <taxon>Desulfatiglandales</taxon>
        <taxon>Desulfatiglandaceae</taxon>
        <taxon>Desulfatiglans</taxon>
        <taxon>environmental samples</taxon>
    </lineage>
</organism>
<dbReference type="InterPro" id="IPR006439">
    <property type="entry name" value="HAD-SF_hydro_IA"/>
</dbReference>
<dbReference type="AlphaFoldDB" id="A0A653A540"/>
<dbReference type="EMBL" id="UPXX01000018">
    <property type="protein sequence ID" value="VBB43160.1"/>
    <property type="molecule type" value="Genomic_DNA"/>
</dbReference>
<gene>
    <name evidence="1" type="ORF">TRIP_B250255</name>
</gene>
<dbReference type="InterPro" id="IPR036412">
    <property type="entry name" value="HAD-like_sf"/>
</dbReference>
<dbReference type="Pfam" id="PF00702">
    <property type="entry name" value="Hydrolase"/>
    <property type="match status" value="1"/>
</dbReference>
<keyword evidence="1" id="KW-0378">Hydrolase</keyword>
<accession>A0A653A540</accession>
<name>A0A653A540_UNCDX</name>
<dbReference type="InterPro" id="IPR023214">
    <property type="entry name" value="HAD_sf"/>
</dbReference>
<sequence length="244" mass="27739">MRLSFLRSIGYPPKNGGKVLAAPLGGRGESRVFDMQGTCRVDVLLFDYGGVLAEEGFREGLKAIALKNGLDPDAFFQTASEWVHASGYVTGKASEQTYWRHLRRETGIQGSDADLRREILDRFVLRDWMVRLVRVLKEAGVRLAILSDQTDWLVQLDRRDRFFQYFEAVFNSFVEGRSKRDSALFDQVVGRLGTAPSEVLFMDDNPGNIERARSRGLETILYRDRRAFLADLVRFCPFLEASVS</sequence>
<proteinExistence type="predicted"/>
<dbReference type="Gene3D" id="3.40.50.1000">
    <property type="entry name" value="HAD superfamily/HAD-like"/>
    <property type="match status" value="1"/>
</dbReference>
<dbReference type="CDD" id="cd02603">
    <property type="entry name" value="HAD_sEH-N_like"/>
    <property type="match status" value="1"/>
</dbReference>
<dbReference type="PRINTS" id="PR00413">
    <property type="entry name" value="HADHALOGNASE"/>
</dbReference>
<reference evidence="1" key="1">
    <citation type="submission" date="2018-07" db="EMBL/GenBank/DDBJ databases">
        <authorList>
            <consortium name="Genoscope - CEA"/>
            <person name="William W."/>
        </authorList>
    </citation>
    <scope>NUCLEOTIDE SEQUENCE</scope>
    <source>
        <strain evidence="1">IK1</strain>
    </source>
</reference>